<dbReference type="GO" id="GO:0016042">
    <property type="term" value="P:lipid catabolic process"/>
    <property type="evidence" value="ECO:0007669"/>
    <property type="project" value="UniProtKB-UniRule"/>
</dbReference>
<feature type="non-terminal residue" evidence="7">
    <location>
        <position position="1"/>
    </location>
</feature>
<evidence type="ECO:0000313" key="7">
    <source>
        <dbReference type="EMBL" id="PMD54396.1"/>
    </source>
</evidence>
<keyword evidence="8" id="KW-1185">Reference proteome</keyword>
<keyword evidence="1 4" id="KW-0378">Hydrolase</keyword>
<evidence type="ECO:0000256" key="5">
    <source>
        <dbReference type="SAM" id="MobiDB-lite"/>
    </source>
</evidence>
<dbReference type="SUPFAM" id="SSF52151">
    <property type="entry name" value="FabD/lysophospholipase-like"/>
    <property type="match status" value="1"/>
</dbReference>
<dbReference type="InterPro" id="IPR002641">
    <property type="entry name" value="PNPLA_dom"/>
</dbReference>
<dbReference type="PROSITE" id="PS51635">
    <property type="entry name" value="PNPLA"/>
    <property type="match status" value="1"/>
</dbReference>
<dbReference type="Gene3D" id="3.40.1090.10">
    <property type="entry name" value="Cytosolic phospholipase A2 catalytic domain"/>
    <property type="match status" value="1"/>
</dbReference>
<feature type="short sequence motif" description="GXSXG" evidence="4">
    <location>
        <begin position="50"/>
        <end position="54"/>
    </location>
</feature>
<evidence type="ECO:0000256" key="2">
    <source>
        <dbReference type="ARBA" id="ARBA00022963"/>
    </source>
</evidence>
<dbReference type="GO" id="GO:0046486">
    <property type="term" value="P:glycerolipid metabolic process"/>
    <property type="evidence" value="ECO:0007669"/>
    <property type="project" value="UniProtKB-ARBA"/>
</dbReference>
<feature type="short sequence motif" description="DGA/G" evidence="4">
    <location>
        <begin position="200"/>
        <end position="202"/>
    </location>
</feature>
<dbReference type="AlphaFoldDB" id="A0A2J6SUF2"/>
<dbReference type="GO" id="GO:0016020">
    <property type="term" value="C:membrane"/>
    <property type="evidence" value="ECO:0007669"/>
    <property type="project" value="TreeGrafter"/>
</dbReference>
<dbReference type="GO" id="GO:0047499">
    <property type="term" value="F:calcium-independent phospholipase A2 activity"/>
    <property type="evidence" value="ECO:0007669"/>
    <property type="project" value="TreeGrafter"/>
</dbReference>
<organism evidence="7 8">
    <name type="scientific">Hyaloscypha bicolor E</name>
    <dbReference type="NCBI Taxonomy" id="1095630"/>
    <lineage>
        <taxon>Eukaryota</taxon>
        <taxon>Fungi</taxon>
        <taxon>Dikarya</taxon>
        <taxon>Ascomycota</taxon>
        <taxon>Pezizomycotina</taxon>
        <taxon>Leotiomycetes</taxon>
        <taxon>Helotiales</taxon>
        <taxon>Hyaloscyphaceae</taxon>
        <taxon>Hyaloscypha</taxon>
        <taxon>Hyaloscypha bicolor</taxon>
    </lineage>
</organism>
<evidence type="ECO:0000256" key="4">
    <source>
        <dbReference type="PROSITE-ProRule" id="PRU01161"/>
    </source>
</evidence>
<dbReference type="PANTHER" id="PTHR24185:SF1">
    <property type="entry name" value="CALCIUM-INDEPENDENT PHOSPHOLIPASE A2-GAMMA"/>
    <property type="match status" value="1"/>
</dbReference>
<proteinExistence type="predicted"/>
<feature type="active site" description="Nucleophile" evidence="4">
    <location>
        <position position="52"/>
    </location>
</feature>
<protein>
    <submittedName>
        <fullName evidence="7">FabD/lysophospholipase-like protein</fullName>
    </submittedName>
</protein>
<dbReference type="GeneID" id="36583726"/>
<accession>A0A2J6SUF2</accession>
<gene>
    <name evidence="7" type="ORF">K444DRAFT_539667</name>
</gene>
<dbReference type="OrthoDB" id="1658288at2759"/>
<name>A0A2J6SUF2_9HELO</name>
<evidence type="ECO:0000259" key="6">
    <source>
        <dbReference type="PROSITE" id="PS51635"/>
    </source>
</evidence>
<feature type="domain" description="PNPLA" evidence="6">
    <location>
        <begin position="4"/>
        <end position="213"/>
    </location>
</feature>
<dbReference type="RefSeq" id="XP_024731300.1">
    <property type="nucleotide sequence ID" value="XM_024875647.1"/>
</dbReference>
<evidence type="ECO:0000313" key="8">
    <source>
        <dbReference type="Proteomes" id="UP000235371"/>
    </source>
</evidence>
<reference evidence="7 8" key="1">
    <citation type="submission" date="2016-04" db="EMBL/GenBank/DDBJ databases">
        <title>A degradative enzymes factory behind the ericoid mycorrhizal symbiosis.</title>
        <authorList>
            <consortium name="DOE Joint Genome Institute"/>
            <person name="Martino E."/>
            <person name="Morin E."/>
            <person name="Grelet G."/>
            <person name="Kuo A."/>
            <person name="Kohler A."/>
            <person name="Daghino S."/>
            <person name="Barry K."/>
            <person name="Choi C."/>
            <person name="Cichocki N."/>
            <person name="Clum A."/>
            <person name="Copeland A."/>
            <person name="Hainaut M."/>
            <person name="Haridas S."/>
            <person name="Labutti K."/>
            <person name="Lindquist E."/>
            <person name="Lipzen A."/>
            <person name="Khouja H.-R."/>
            <person name="Murat C."/>
            <person name="Ohm R."/>
            <person name="Olson A."/>
            <person name="Spatafora J."/>
            <person name="Veneault-Fourrey C."/>
            <person name="Henrissat B."/>
            <person name="Grigoriev I."/>
            <person name="Martin F."/>
            <person name="Perotto S."/>
        </authorList>
    </citation>
    <scope>NUCLEOTIDE SEQUENCE [LARGE SCALE GENOMIC DNA]</scope>
    <source>
        <strain evidence="7 8">E</strain>
    </source>
</reference>
<dbReference type="GO" id="GO:0019369">
    <property type="term" value="P:arachidonate metabolic process"/>
    <property type="evidence" value="ECO:0007669"/>
    <property type="project" value="TreeGrafter"/>
</dbReference>
<dbReference type="EMBL" id="KZ613865">
    <property type="protein sequence ID" value="PMD54396.1"/>
    <property type="molecule type" value="Genomic_DNA"/>
</dbReference>
<dbReference type="Pfam" id="PF01734">
    <property type="entry name" value="Patatin"/>
    <property type="match status" value="1"/>
</dbReference>
<dbReference type="InterPro" id="IPR016035">
    <property type="entry name" value="Acyl_Trfase/lysoPLipase"/>
</dbReference>
<feature type="active site" description="Proton acceptor" evidence="4">
    <location>
        <position position="200"/>
    </location>
</feature>
<sequence>LTIICADGGGVRGLAALVILEQVMEVANEERRKVGLPRQEPWQMFDIIGGTSTGGLIAIMLGRLRMPLDKCKEAYMKLSQRAFTPKNMFSKAVGGPFVGPNFKVEPLEQAIREILEAAGSTLGVGPDEALLYEESGPCKVFVVSHLQNILGHTTIFRSYRNFERPNEKLETLKIWQACRGTSAATTFFEPLTIGEDIYSDGGLLCNNPVQLVHIEGADMFPGRETLLLSLGTGLLSGNLFNPNFANVGKQLADLATETEKEADSFFRRDGAQAARSQRYFRFNVPNIGNIALDEAKELNAIKDAAEKFLNIGEVNLKIRICSEQLAEGEPQLPEFPGSGLNRVTDVSPLDDSGLQERFHSLRP</sequence>
<keyword evidence="2 4" id="KW-0442">Lipid degradation</keyword>
<keyword evidence="3 4" id="KW-0443">Lipid metabolism</keyword>
<dbReference type="Proteomes" id="UP000235371">
    <property type="component" value="Unassembled WGS sequence"/>
</dbReference>
<feature type="region of interest" description="Disordered" evidence="5">
    <location>
        <begin position="331"/>
        <end position="363"/>
    </location>
</feature>
<evidence type="ECO:0000256" key="3">
    <source>
        <dbReference type="ARBA" id="ARBA00023098"/>
    </source>
</evidence>
<dbReference type="InParanoid" id="A0A2J6SUF2"/>
<dbReference type="PANTHER" id="PTHR24185">
    <property type="entry name" value="CALCIUM-INDEPENDENT PHOSPHOLIPASE A2-GAMMA"/>
    <property type="match status" value="1"/>
</dbReference>
<feature type="compositionally biased region" description="Basic and acidic residues" evidence="5">
    <location>
        <begin position="354"/>
        <end position="363"/>
    </location>
</feature>
<evidence type="ECO:0000256" key="1">
    <source>
        <dbReference type="ARBA" id="ARBA00022801"/>
    </source>
</evidence>
<feature type="short sequence motif" description="GXGXXG" evidence="4">
    <location>
        <begin position="8"/>
        <end position="13"/>
    </location>
</feature>